<evidence type="ECO:0000313" key="1">
    <source>
        <dbReference type="EMBL" id="KJU84639.1"/>
    </source>
</evidence>
<dbReference type="AlphaFoldDB" id="A0A0F3GRR0"/>
<protein>
    <submittedName>
        <fullName evidence="1">Uncharacterized protein</fullName>
    </submittedName>
</protein>
<proteinExistence type="predicted"/>
<comment type="caution">
    <text evidence="1">The sequence shown here is derived from an EMBL/GenBank/DDBJ whole genome shotgun (WGS) entry which is preliminary data.</text>
</comment>
<sequence length="69" mass="8361">MFDMCPNIDKRFYRFEFGVRIEQPADQFFLNDIPETDPKLIFNDATLNIEWRTFCCCRHGTVLHSKWQN</sequence>
<reference evidence="1 2" key="1">
    <citation type="submission" date="2015-02" db="EMBL/GenBank/DDBJ databases">
        <title>Single-cell genomics of uncultivated deep-branching MTB reveals a conserved set of magnetosome genes.</title>
        <authorList>
            <person name="Kolinko S."/>
            <person name="Richter M."/>
            <person name="Glockner F.O."/>
            <person name="Brachmann A."/>
            <person name="Schuler D."/>
        </authorList>
    </citation>
    <scope>NUCLEOTIDE SEQUENCE [LARGE SCALE GENOMIC DNA]</scope>
    <source>
        <strain evidence="1">TM-1</strain>
    </source>
</reference>
<feature type="non-terminal residue" evidence="1">
    <location>
        <position position="69"/>
    </location>
</feature>
<gene>
    <name evidence="1" type="ORF">MBAV_003167</name>
</gene>
<dbReference type="EMBL" id="LACI01001354">
    <property type="protein sequence ID" value="KJU84639.1"/>
    <property type="molecule type" value="Genomic_DNA"/>
</dbReference>
<dbReference type="Proteomes" id="UP000033423">
    <property type="component" value="Unassembled WGS sequence"/>
</dbReference>
<organism evidence="1 2">
    <name type="scientific">Candidatus Magnetobacterium bavaricum</name>
    <dbReference type="NCBI Taxonomy" id="29290"/>
    <lineage>
        <taxon>Bacteria</taxon>
        <taxon>Pseudomonadati</taxon>
        <taxon>Nitrospirota</taxon>
        <taxon>Thermodesulfovibrionia</taxon>
        <taxon>Thermodesulfovibrionales</taxon>
        <taxon>Candidatus Magnetobacteriaceae</taxon>
        <taxon>Candidatus Magnetobacterium</taxon>
    </lineage>
</organism>
<name>A0A0F3GRR0_9BACT</name>
<accession>A0A0F3GRR0</accession>
<keyword evidence="2" id="KW-1185">Reference proteome</keyword>
<evidence type="ECO:0000313" key="2">
    <source>
        <dbReference type="Proteomes" id="UP000033423"/>
    </source>
</evidence>